<sequence length="417" mass="48695">MRDYFNIFNEIVELMHNDYAGKDEKVGWDKPELFRSRIIELMDSNQLNDEDFYYLVDDYLSGFKDGHLIWIANGGAMKNCGFLVRRYDNKLYVVDVSLDQTIVKKGWQIVEVDGIDIEVFANDNRRKLKSEILEREKWFCVISNANTITFQLNNGERLNYNVQNYSFKRREPKYEMKMFNDKILHMCFEDFANPDAILKLVSQNKSLMEQTPYWIIDVRKNGGGSDSAYYPLLPYIFSKGETRKSDDIYFLMTERNCDTRVAFLEEYSKNLDAKEGIQEYIRIMKTNRGKGFVKIDSFDSVMRSFDETSVNPKHVVVITDIYCGSSGDQFIYDVKQANKVTVIGRPTAGILDYSNLTSIKIDEVFHLMYPTSKLGNVVENRFTYNGIEPDIYIPWTPEHIERDVDLEEALKILDSLN</sequence>
<dbReference type="Gene3D" id="3.90.226.10">
    <property type="entry name" value="2-enoyl-CoA Hydratase, Chain A, domain 1"/>
    <property type="match status" value="1"/>
</dbReference>
<name>A0ABS2NME2_9FIRM</name>
<protein>
    <recommendedName>
        <fullName evidence="1">Tail specific protease domain-containing protein</fullName>
    </recommendedName>
</protein>
<evidence type="ECO:0000313" key="2">
    <source>
        <dbReference type="EMBL" id="MBM7613749.1"/>
    </source>
</evidence>
<accession>A0ABS2NME2</accession>
<dbReference type="Pfam" id="PF03572">
    <property type="entry name" value="Peptidase_S41"/>
    <property type="match status" value="1"/>
</dbReference>
<keyword evidence="3" id="KW-1185">Reference proteome</keyword>
<feature type="domain" description="Tail specific protease" evidence="1">
    <location>
        <begin position="195"/>
        <end position="392"/>
    </location>
</feature>
<dbReference type="RefSeq" id="WP_204400023.1">
    <property type="nucleotide sequence ID" value="NZ_JAFBEE010000001.1"/>
</dbReference>
<dbReference type="EMBL" id="JAFBEE010000001">
    <property type="protein sequence ID" value="MBM7613749.1"/>
    <property type="molecule type" value="Genomic_DNA"/>
</dbReference>
<gene>
    <name evidence="2" type="ORF">JOC73_000257</name>
</gene>
<comment type="caution">
    <text evidence="2">The sequence shown here is derived from an EMBL/GenBank/DDBJ whole genome shotgun (WGS) entry which is preliminary data.</text>
</comment>
<proteinExistence type="predicted"/>
<reference evidence="2 3" key="1">
    <citation type="submission" date="2021-01" db="EMBL/GenBank/DDBJ databases">
        <title>Genomic Encyclopedia of Type Strains, Phase IV (KMG-IV): sequencing the most valuable type-strain genomes for metagenomic binning, comparative biology and taxonomic classification.</title>
        <authorList>
            <person name="Goeker M."/>
        </authorList>
    </citation>
    <scope>NUCLEOTIDE SEQUENCE [LARGE SCALE GENOMIC DNA]</scope>
    <source>
        <strain evidence="2 3">DSM 25890</strain>
    </source>
</reference>
<dbReference type="Proteomes" id="UP001314796">
    <property type="component" value="Unassembled WGS sequence"/>
</dbReference>
<dbReference type="InterPro" id="IPR029045">
    <property type="entry name" value="ClpP/crotonase-like_dom_sf"/>
</dbReference>
<organism evidence="2 3">
    <name type="scientific">Alkaliphilus hydrothermalis</name>
    <dbReference type="NCBI Taxonomy" id="1482730"/>
    <lineage>
        <taxon>Bacteria</taxon>
        <taxon>Bacillati</taxon>
        <taxon>Bacillota</taxon>
        <taxon>Clostridia</taxon>
        <taxon>Peptostreptococcales</taxon>
        <taxon>Natronincolaceae</taxon>
        <taxon>Alkaliphilus</taxon>
    </lineage>
</organism>
<dbReference type="InterPro" id="IPR005151">
    <property type="entry name" value="Tail-specific_protease"/>
</dbReference>
<dbReference type="SUPFAM" id="SSF52096">
    <property type="entry name" value="ClpP/crotonase"/>
    <property type="match status" value="1"/>
</dbReference>
<evidence type="ECO:0000259" key="1">
    <source>
        <dbReference type="Pfam" id="PF03572"/>
    </source>
</evidence>
<evidence type="ECO:0000313" key="3">
    <source>
        <dbReference type="Proteomes" id="UP001314796"/>
    </source>
</evidence>